<keyword evidence="3 4" id="KW-0368">Histidine biosynthesis</keyword>
<dbReference type="EMBL" id="JAHLQN010000001">
    <property type="protein sequence ID" value="MBU5627492.1"/>
    <property type="molecule type" value="Genomic_DNA"/>
</dbReference>
<feature type="active site" description="Proton acceptor" evidence="3">
    <location>
        <position position="8"/>
    </location>
</feature>
<keyword evidence="3 4" id="KW-0028">Amino-acid biosynthesis</keyword>
<dbReference type="GO" id="GO:0003949">
    <property type="term" value="F:1-(5-phosphoribosyl)-5-[(5-phosphoribosylamino)methylideneamino]imidazole-4-carboxamide isomerase activity"/>
    <property type="evidence" value="ECO:0007669"/>
    <property type="project" value="UniProtKB-EC"/>
</dbReference>
<sequence>MEIFPAIDLRGGQAVRLYQGDYAQTTVYSPDPCAVAKGFEADGARCLHVVDLDGARDGTLANFDTVAAMARRGGLFIEVGGGIRTEERIRRYLDLGVDRVILGTIAVEDFHFTEKMVQIYGKKIAVGVDARDGYVATHGWTRRSGEKGIDFCRRLRNAGVETVIYTDISRDGTLSGTNLEVYRELVGIAGLRVVASGGVSSLPEIARLREMGVEGAILGKALYTGRLSLKEALSAAREECAC</sequence>
<evidence type="ECO:0000256" key="2">
    <source>
        <dbReference type="ARBA" id="ARBA00030547"/>
    </source>
</evidence>
<organism evidence="6 7">
    <name type="scientific">Dysosmobacter acutus</name>
    <dbReference type="NCBI Taxonomy" id="2841504"/>
    <lineage>
        <taxon>Bacteria</taxon>
        <taxon>Bacillati</taxon>
        <taxon>Bacillota</taxon>
        <taxon>Clostridia</taxon>
        <taxon>Eubacteriales</taxon>
        <taxon>Oscillospiraceae</taxon>
        <taxon>Dysosmobacter</taxon>
    </lineage>
</organism>
<evidence type="ECO:0000256" key="3">
    <source>
        <dbReference type="HAMAP-Rule" id="MF_01014"/>
    </source>
</evidence>
<dbReference type="PANTHER" id="PTHR43090">
    <property type="entry name" value="1-(5-PHOSPHORIBOSYL)-5-[(5-PHOSPHORIBOSYLAMINO)METHYLIDENEAMINO] IMIDAZOLE-4-CARBOXAMIDE ISOMERASE"/>
    <property type="match status" value="1"/>
</dbReference>
<dbReference type="RefSeq" id="WP_216632848.1">
    <property type="nucleotide sequence ID" value="NZ_JAHLQN010000001.1"/>
</dbReference>
<comment type="similarity">
    <text evidence="3 4">Belongs to the HisA/HisF family.</text>
</comment>
<dbReference type="PANTHER" id="PTHR43090:SF2">
    <property type="entry name" value="1-(5-PHOSPHORIBOSYL)-5-[(5-PHOSPHORIBOSYLAMINO)METHYLIDENEAMINO] IMIDAZOLE-4-CARBOXAMIDE ISOMERASE"/>
    <property type="match status" value="1"/>
</dbReference>
<evidence type="ECO:0000256" key="4">
    <source>
        <dbReference type="RuleBase" id="RU003657"/>
    </source>
</evidence>
<dbReference type="InterPro" id="IPR006063">
    <property type="entry name" value="HisA_bact_arch"/>
</dbReference>
<dbReference type="Pfam" id="PF00977">
    <property type="entry name" value="His_biosynth"/>
    <property type="match status" value="1"/>
</dbReference>
<dbReference type="NCBIfam" id="TIGR00007">
    <property type="entry name" value="1-(5-phosphoribosyl)-5-[(5-phosphoribosylamino)methylideneamino]imidazole-4-carboxamide isomerase"/>
    <property type="match status" value="1"/>
</dbReference>
<name>A0ABS6FBE9_9FIRM</name>
<keyword evidence="7" id="KW-1185">Reference proteome</keyword>
<comment type="caution">
    <text evidence="6">The sequence shown here is derived from an EMBL/GenBank/DDBJ whole genome shotgun (WGS) entry which is preliminary data.</text>
</comment>
<gene>
    <name evidence="3 6" type="primary">hisA</name>
    <name evidence="6" type="ORF">KQI82_11285</name>
</gene>
<reference evidence="6 7" key="1">
    <citation type="submission" date="2021-06" db="EMBL/GenBank/DDBJ databases">
        <authorList>
            <person name="Sun Q."/>
            <person name="Li D."/>
        </authorList>
    </citation>
    <scope>NUCLEOTIDE SEQUENCE [LARGE SCALE GENOMIC DNA]</scope>
    <source>
        <strain evidence="6 7">MSJ-2</strain>
    </source>
</reference>
<dbReference type="InterPro" id="IPR006062">
    <property type="entry name" value="His_biosynth"/>
</dbReference>
<evidence type="ECO:0000256" key="1">
    <source>
        <dbReference type="ARBA" id="ARBA00018464"/>
    </source>
</evidence>
<evidence type="ECO:0000313" key="6">
    <source>
        <dbReference type="EMBL" id="MBU5627492.1"/>
    </source>
</evidence>
<proteinExistence type="inferred from homology"/>
<comment type="pathway">
    <text evidence="3 5">Amino-acid biosynthesis; L-histidine biosynthesis; L-histidine from 5-phospho-alpha-D-ribose 1-diphosphate: step 4/9.</text>
</comment>
<keyword evidence="3 5" id="KW-0413">Isomerase</keyword>
<feature type="active site" description="Proton donor" evidence="3">
    <location>
        <position position="129"/>
    </location>
</feature>
<dbReference type="Proteomes" id="UP000787672">
    <property type="component" value="Unassembled WGS sequence"/>
</dbReference>
<dbReference type="InterPro" id="IPR023016">
    <property type="entry name" value="HisA/PriA"/>
</dbReference>
<dbReference type="CDD" id="cd04732">
    <property type="entry name" value="HisA"/>
    <property type="match status" value="1"/>
</dbReference>
<comment type="catalytic activity">
    <reaction evidence="3 5">
        <text>1-(5-phospho-beta-D-ribosyl)-5-[(5-phospho-beta-D-ribosylamino)methylideneamino]imidazole-4-carboxamide = 5-[(5-phospho-1-deoxy-D-ribulos-1-ylimino)methylamino]-1-(5-phospho-beta-D-ribosyl)imidazole-4-carboxamide</text>
        <dbReference type="Rhea" id="RHEA:15469"/>
        <dbReference type="ChEBI" id="CHEBI:58435"/>
        <dbReference type="ChEBI" id="CHEBI:58525"/>
        <dbReference type="EC" id="5.3.1.16"/>
    </reaction>
</comment>
<dbReference type="EC" id="5.3.1.16" evidence="3 5"/>
<evidence type="ECO:0000256" key="5">
    <source>
        <dbReference type="RuleBase" id="RU003658"/>
    </source>
</evidence>
<dbReference type="HAMAP" id="MF_01014">
    <property type="entry name" value="HisA"/>
    <property type="match status" value="1"/>
</dbReference>
<accession>A0ABS6FBE9</accession>
<evidence type="ECO:0000313" key="7">
    <source>
        <dbReference type="Proteomes" id="UP000787672"/>
    </source>
</evidence>
<comment type="subcellular location">
    <subcellularLocation>
        <location evidence="3 5">Cytoplasm</location>
    </subcellularLocation>
</comment>
<dbReference type="InterPro" id="IPR044524">
    <property type="entry name" value="Isoase_HisA-like"/>
</dbReference>
<keyword evidence="3 5" id="KW-0963">Cytoplasm</keyword>
<protein>
    <recommendedName>
        <fullName evidence="1 3">1-(5-phosphoribosyl)-5-[(5-phosphoribosylamino)methylideneamino] imidazole-4-carboxamide isomerase</fullName>
        <ecNumber evidence="3 5">5.3.1.16</ecNumber>
    </recommendedName>
    <alternativeName>
        <fullName evidence="2 3">Phosphoribosylformimino-5-aminoimidazole carboxamide ribotide isomerase</fullName>
    </alternativeName>
</protein>